<dbReference type="GO" id="GO:0016150">
    <property type="term" value="F:translation release factor activity, codon nonspecific"/>
    <property type="evidence" value="ECO:0007669"/>
    <property type="project" value="TreeGrafter"/>
</dbReference>
<proteinExistence type="predicted"/>
<dbReference type="InterPro" id="IPR052104">
    <property type="entry name" value="Mito_Release_Factor_mL62"/>
</dbReference>
<evidence type="ECO:0000313" key="2">
    <source>
        <dbReference type="Proteomes" id="UP000274822"/>
    </source>
</evidence>
<reference evidence="1 2" key="1">
    <citation type="journal article" date="2018" name="New Phytol.">
        <title>Phylogenomics of Endogonaceae and evolution of mycorrhizas within Mucoromycota.</title>
        <authorList>
            <person name="Chang Y."/>
            <person name="Desiro A."/>
            <person name="Na H."/>
            <person name="Sandor L."/>
            <person name="Lipzen A."/>
            <person name="Clum A."/>
            <person name="Barry K."/>
            <person name="Grigoriev I.V."/>
            <person name="Martin F.M."/>
            <person name="Stajich J.E."/>
            <person name="Smith M.E."/>
            <person name="Bonito G."/>
            <person name="Spatafora J.W."/>
        </authorList>
    </citation>
    <scope>NUCLEOTIDE SEQUENCE [LARGE SCALE GENOMIC DNA]</scope>
    <source>
        <strain evidence="1 2">AD002</strain>
    </source>
</reference>
<keyword evidence="2" id="KW-1185">Reference proteome</keyword>
<gene>
    <name evidence="1" type="ORF">BC938DRAFT_472355</name>
</gene>
<comment type="caution">
    <text evidence="1">The sequence shown here is derived from an EMBL/GenBank/DDBJ whole genome shotgun (WGS) entry which is preliminary data.</text>
</comment>
<dbReference type="GO" id="GO:0005762">
    <property type="term" value="C:mitochondrial large ribosomal subunit"/>
    <property type="evidence" value="ECO:0007669"/>
    <property type="project" value="TreeGrafter"/>
</dbReference>
<organism evidence="1 2">
    <name type="scientific">Jimgerdemannia flammicorona</name>
    <dbReference type="NCBI Taxonomy" id="994334"/>
    <lineage>
        <taxon>Eukaryota</taxon>
        <taxon>Fungi</taxon>
        <taxon>Fungi incertae sedis</taxon>
        <taxon>Mucoromycota</taxon>
        <taxon>Mucoromycotina</taxon>
        <taxon>Endogonomycetes</taxon>
        <taxon>Endogonales</taxon>
        <taxon>Endogonaceae</taxon>
        <taxon>Jimgerdemannia</taxon>
    </lineage>
</organism>
<protein>
    <submittedName>
        <fullName evidence="1">Uncharacterized protein</fullName>
    </submittedName>
</protein>
<name>A0A433Q6A5_9FUNG</name>
<dbReference type="Proteomes" id="UP000274822">
    <property type="component" value="Unassembled WGS sequence"/>
</dbReference>
<dbReference type="EMBL" id="RBNJ01013337">
    <property type="protein sequence ID" value="RUS25302.1"/>
    <property type="molecule type" value="Genomic_DNA"/>
</dbReference>
<dbReference type="SUPFAM" id="SSF110916">
    <property type="entry name" value="Peptidyl-tRNA hydrolase domain-like"/>
    <property type="match status" value="1"/>
</dbReference>
<accession>A0A433Q6A5</accession>
<dbReference type="PANTHER" id="PTHR11075">
    <property type="entry name" value="PEPTIDE CHAIN RELEASE FACTOR"/>
    <property type="match status" value="1"/>
</dbReference>
<evidence type="ECO:0000313" key="1">
    <source>
        <dbReference type="EMBL" id="RUS25302.1"/>
    </source>
</evidence>
<dbReference type="GO" id="GO:0070126">
    <property type="term" value="P:mitochondrial translational termination"/>
    <property type="evidence" value="ECO:0007669"/>
    <property type="project" value="TreeGrafter"/>
</dbReference>
<dbReference type="Gene3D" id="3.30.160.20">
    <property type="match status" value="1"/>
</dbReference>
<sequence length="141" mass="15930">MCRSGELAAGSNSELRGELAAVAYRGSYVRALSTKVDLRFKLASATWIPEYPRSRLAQQVRVPFADFFTPALSNLCFNNYPPSQNASRLNKLGEYIVTSDRTRTQRGNIEDCIDKLYREIREAAEVPKEPDEETLKRIAVL</sequence>
<dbReference type="AlphaFoldDB" id="A0A433Q6A5"/>
<dbReference type="PANTHER" id="PTHR11075:SF54">
    <property type="entry name" value="LARGE RIBOSOMAL SUBUNIT PROTEIN ML62"/>
    <property type="match status" value="1"/>
</dbReference>
<dbReference type="GO" id="GO:0004045">
    <property type="term" value="F:peptidyl-tRNA hydrolase activity"/>
    <property type="evidence" value="ECO:0007669"/>
    <property type="project" value="TreeGrafter"/>
</dbReference>